<evidence type="ECO:0000313" key="12">
    <source>
        <dbReference type="Proteomes" id="UP000295292"/>
    </source>
</evidence>
<dbReference type="InterPro" id="IPR008969">
    <property type="entry name" value="CarboxyPept-like_regulatory"/>
</dbReference>
<feature type="compositionally biased region" description="Basic and acidic residues" evidence="8">
    <location>
        <begin position="333"/>
        <end position="356"/>
    </location>
</feature>
<keyword evidence="12" id="KW-1185">Reference proteome</keyword>
<evidence type="ECO:0000256" key="2">
    <source>
        <dbReference type="ARBA" id="ARBA00022448"/>
    </source>
</evidence>
<proteinExistence type="inferred from homology"/>
<comment type="subcellular location">
    <subcellularLocation>
        <location evidence="1 7">Cell outer membrane</location>
        <topology evidence="1 7">Multi-pass membrane protein</topology>
    </subcellularLocation>
</comment>
<keyword evidence="5 7" id="KW-0472">Membrane</keyword>
<dbReference type="Gene3D" id="2.170.130.10">
    <property type="entry name" value="TonB-dependent receptor, plug domain"/>
    <property type="match status" value="1"/>
</dbReference>
<dbReference type="InterPro" id="IPR039426">
    <property type="entry name" value="TonB-dep_rcpt-like"/>
</dbReference>
<organism evidence="11 12">
    <name type="scientific">Sphingobacterium yanglingense</name>
    <dbReference type="NCBI Taxonomy" id="1437280"/>
    <lineage>
        <taxon>Bacteria</taxon>
        <taxon>Pseudomonadati</taxon>
        <taxon>Bacteroidota</taxon>
        <taxon>Sphingobacteriia</taxon>
        <taxon>Sphingobacteriales</taxon>
        <taxon>Sphingobacteriaceae</taxon>
        <taxon>Sphingobacterium</taxon>
    </lineage>
</organism>
<protein>
    <submittedName>
        <fullName evidence="11">TonB-linked SusC/RagA family outer membrane protein</fullName>
    </submittedName>
</protein>
<accession>A0A4V3DE73</accession>
<dbReference type="GO" id="GO:0009279">
    <property type="term" value="C:cell outer membrane"/>
    <property type="evidence" value="ECO:0007669"/>
    <property type="project" value="UniProtKB-SubCell"/>
</dbReference>
<feature type="transmembrane region" description="Helical" evidence="9">
    <location>
        <begin position="553"/>
        <end position="573"/>
    </location>
</feature>
<keyword evidence="3 7" id="KW-1134">Transmembrane beta strand</keyword>
<dbReference type="Proteomes" id="UP000295292">
    <property type="component" value="Unassembled WGS sequence"/>
</dbReference>
<keyword evidence="6 7" id="KW-0998">Cell outer membrane</keyword>
<dbReference type="SUPFAM" id="SSF49464">
    <property type="entry name" value="Carboxypeptidase regulatory domain-like"/>
    <property type="match status" value="1"/>
</dbReference>
<evidence type="ECO:0000256" key="6">
    <source>
        <dbReference type="ARBA" id="ARBA00023237"/>
    </source>
</evidence>
<feature type="region of interest" description="Disordered" evidence="8">
    <location>
        <begin position="330"/>
        <end position="375"/>
    </location>
</feature>
<dbReference type="Pfam" id="PF07715">
    <property type="entry name" value="Plug"/>
    <property type="match status" value="1"/>
</dbReference>
<dbReference type="InterPro" id="IPR037066">
    <property type="entry name" value="Plug_dom_sf"/>
</dbReference>
<evidence type="ECO:0000256" key="8">
    <source>
        <dbReference type="SAM" id="MobiDB-lite"/>
    </source>
</evidence>
<evidence type="ECO:0000256" key="7">
    <source>
        <dbReference type="PROSITE-ProRule" id="PRU01360"/>
    </source>
</evidence>
<dbReference type="NCBIfam" id="TIGR04056">
    <property type="entry name" value="OMP_RagA_SusC"/>
    <property type="match status" value="1"/>
</dbReference>
<evidence type="ECO:0000256" key="3">
    <source>
        <dbReference type="ARBA" id="ARBA00022452"/>
    </source>
</evidence>
<name>A0A4V3DE73_9SPHI</name>
<keyword evidence="2 7" id="KW-0813">Transport</keyword>
<feature type="region of interest" description="Disordered" evidence="8">
    <location>
        <begin position="233"/>
        <end position="273"/>
    </location>
</feature>
<feature type="domain" description="TonB-dependent receptor plug" evidence="10">
    <location>
        <begin position="685"/>
        <end position="789"/>
    </location>
</feature>
<evidence type="ECO:0000256" key="1">
    <source>
        <dbReference type="ARBA" id="ARBA00004571"/>
    </source>
</evidence>
<evidence type="ECO:0000256" key="4">
    <source>
        <dbReference type="ARBA" id="ARBA00022692"/>
    </source>
</evidence>
<sequence length="1641" mass="183831">MKTNKIDISKATSRVFKLLYSAQIEPTSKSARGISDSEAPDLAPTVYQLSSAQVLPWFCFCSNVLRSARDRSAMRLRSSSENYRSAIGESSEQGGTWLGLGRYQVGTLSTYLSPFARDFIASEATDRQTIGKEQATNKQRITEEQANEYQTKPKPSPKKEQGISKATVLSSNTLLIHCYYFEHTWVILRQYTSRASTKVAEVIGSGSGQRRTCMQSCSTAVRQLFGSCSAVRRSPVEAESNTPRRSLEAVPNQSRSGAEAVSKSSRRIVEEESKTARSGCENITFQKGVQTKVELALTQPITKVELGINYQTTKDELTTSIERTNVELATAQERTKDKTRTRQETPKRETRIRQESRNSTSKNIPERYCKGTGKVLNSGGKGTGEVLESYQRGTKEVLTGSRTVVGLDRDRDCFGVVPTSRSDESVVNDLRMNRWILRSFRALCEEFSTKVESMVLKENRDRQIALKQADNKFVNILPQAGSGSILFSLKPREAHTFLLDKESMQRTQGVECSPKFRNSHLNLKNSPNKLGSNSLRFYTPPDPKFLTAAHSKAMYRFAAILMIFMLFSSLVGIQAVAQVSRGELGTYGRSGHVLQGEVRSAADGAIIDGATVSNGKNTVRTDAKGIFSITVDNPHGVLIIRFIGYKEQHVSYEKGSTWMRVLLEANETAIEQVDVVSTGYQKLPKERATGSFVQIDNKLLNRKVSTNVLERLADVTPGLIFNNGKGGAAQMRVRGETTLQSNASVLIVVDNFPYEGDITNINPNDVETITVLKDAAAASIWGARAGNGVIVITTKRYNEATVPRLSFNANTTLGQRPDLHYQPLMSIPEFIETEKMLFGRGFYNTYENSLNKVPLNPVVELLIEKRNDPSRAEEIDREIEKMKGYDVRSDYEKYLYRSPLLQQYALRAEGGNGSNRYFASFGYDRNQSEVIGNSSSRFTGTAGNSMGFFKDKLTVSAQASFSLNNIVNNGLKDVTYSSHRGIPSTKIYPYARLADEQGNPLAVLKNYSSRYLTSVANDGLLDWSYVPLADRDALDNTTVAKDLRLDAGLSYKLLKGVNLQALYQYSTSNSLNRDHNSVDTYYTRNEINRFSIRDAATGAMQYPMPMGGILDENRTEVYSHNLRLQGDFNFVLADVHSLNGLAGYEIRNQRVSGMKSRLYGYDEEIGLSKSVDYTKYYTAYFNPYSNYNVIPYMNSETGAIDRFRSVFANASYSYDGRYLATGSLRFDESNLFGVNANQKRVPLYSLGLGWNITKEDFFKVEGVDRLYLRATYGKSGNVDRSLTAYTTAFYSPNDYLTRLPYASIWTPRNPDLRWEKVATYNLGLDFSVLKGRITASADYYNKDGRDVISPMSMPATVGIKTVTGNFGRTNARGFELVLNTVPIDGAVRWSNQLLFNTVRDKVVEYKGAPHYAISVMGSSDGQAVYPIEGKPLWALYSLPWAGLDPTNGDPIGYLNGEPSKEYAKIMNAVSMENIQYNGPVRPTRYGSFRNTIAWKRVELSFMLTYRGGYYFKKETLSHYDLMTGVITHADYDKRWQQPGDETRTQIPSFGDQTNTPRAQIYTYSDARIFAADHIRLQDIRLSYDLPMRYWGIKGIEHASVYAYANNLGLIWKKSNTEYDPDFANVDYLPIGSFSIGINFTL</sequence>
<dbReference type="OrthoDB" id="9768177at2"/>
<dbReference type="InterPro" id="IPR023997">
    <property type="entry name" value="TonB-dep_OMP_SusC/RagA_CS"/>
</dbReference>
<gene>
    <name evidence="11" type="ORF">CLV99_0521</name>
</gene>
<dbReference type="RefSeq" id="WP_133582904.1">
    <property type="nucleotide sequence ID" value="NZ_SNYV01000011.1"/>
</dbReference>
<evidence type="ECO:0000313" key="11">
    <source>
        <dbReference type="EMBL" id="TDQ79089.1"/>
    </source>
</evidence>
<comment type="caution">
    <text evidence="11">The sequence shown here is derived from an EMBL/GenBank/DDBJ whole genome shotgun (WGS) entry which is preliminary data.</text>
</comment>
<evidence type="ECO:0000256" key="9">
    <source>
        <dbReference type="SAM" id="Phobius"/>
    </source>
</evidence>
<dbReference type="SUPFAM" id="SSF56935">
    <property type="entry name" value="Porins"/>
    <property type="match status" value="1"/>
</dbReference>
<keyword evidence="4 7" id="KW-0812">Transmembrane</keyword>
<dbReference type="InterPro" id="IPR012910">
    <property type="entry name" value="Plug_dom"/>
</dbReference>
<evidence type="ECO:0000256" key="5">
    <source>
        <dbReference type="ARBA" id="ARBA00023136"/>
    </source>
</evidence>
<comment type="similarity">
    <text evidence="7">Belongs to the TonB-dependent receptor family.</text>
</comment>
<dbReference type="Gene3D" id="2.40.170.20">
    <property type="entry name" value="TonB-dependent receptor, beta-barrel domain"/>
    <property type="match status" value="1"/>
</dbReference>
<evidence type="ECO:0000259" key="10">
    <source>
        <dbReference type="Pfam" id="PF07715"/>
    </source>
</evidence>
<dbReference type="InterPro" id="IPR036942">
    <property type="entry name" value="Beta-barrel_TonB_sf"/>
</dbReference>
<keyword evidence="9" id="KW-1133">Transmembrane helix</keyword>
<dbReference type="PROSITE" id="PS52016">
    <property type="entry name" value="TONB_DEPENDENT_REC_3"/>
    <property type="match status" value="1"/>
</dbReference>
<dbReference type="InterPro" id="IPR023996">
    <property type="entry name" value="TonB-dep_OMP_SusC/RagA"/>
</dbReference>
<reference evidence="11 12" key="1">
    <citation type="submission" date="2019-03" db="EMBL/GenBank/DDBJ databases">
        <title>Genomic Encyclopedia of Archaeal and Bacterial Type Strains, Phase II (KMG-II): from individual species to whole genera.</title>
        <authorList>
            <person name="Goeker M."/>
        </authorList>
    </citation>
    <scope>NUCLEOTIDE SEQUENCE [LARGE SCALE GENOMIC DNA]</scope>
    <source>
        <strain evidence="11 12">DSM 28353</strain>
    </source>
</reference>
<dbReference type="EMBL" id="SNYV01000011">
    <property type="protein sequence ID" value="TDQ79089.1"/>
    <property type="molecule type" value="Genomic_DNA"/>
</dbReference>
<feature type="region of interest" description="Disordered" evidence="8">
    <location>
        <begin position="127"/>
        <end position="164"/>
    </location>
</feature>
<dbReference type="NCBIfam" id="TIGR04057">
    <property type="entry name" value="SusC_RagA_signa"/>
    <property type="match status" value="1"/>
</dbReference>